<dbReference type="Gene3D" id="3.40.1460.10">
    <property type="entry name" value="Nuclease A inhibitor-like"/>
    <property type="match status" value="1"/>
</dbReference>
<dbReference type="EMBL" id="WVIC01000003">
    <property type="protein sequence ID" value="NCJ05365.1"/>
    <property type="molecule type" value="Genomic_DNA"/>
</dbReference>
<accession>A0A8K2A6N1</accession>
<evidence type="ECO:0000313" key="2">
    <source>
        <dbReference type="Proteomes" id="UP000607397"/>
    </source>
</evidence>
<protein>
    <submittedName>
        <fullName evidence="1">Nuclease</fullName>
    </submittedName>
</protein>
<dbReference type="AlphaFoldDB" id="A0A8K2A6N1"/>
<dbReference type="InterPro" id="IPR036587">
    <property type="entry name" value="NucleaseA_inhib-like_sf"/>
</dbReference>
<dbReference type="Proteomes" id="UP000607397">
    <property type="component" value="Unassembled WGS sequence"/>
</dbReference>
<dbReference type="InterPro" id="IPR012489">
    <property type="entry name" value="NucleaseA_inhib-like"/>
</dbReference>
<keyword evidence="2" id="KW-1185">Reference proteome</keyword>
<proteinExistence type="predicted"/>
<sequence>MDEWLAELEAAVTGLLWLSESEASLSVVVWEDVCGDDLTLERVLALTHHGTDTPIEQVEFEGCWAPMVRSQPWHGPEEQAQVTRFQAVVKLLQTHLNDLRVYRIGHLQIQLYTLGETAHHQVVGIQTQVIET</sequence>
<dbReference type="RefSeq" id="WP_161823839.1">
    <property type="nucleotide sequence ID" value="NZ_WVIC01000003.1"/>
</dbReference>
<gene>
    <name evidence="1" type="ORF">GS597_02315</name>
</gene>
<dbReference type="SUPFAM" id="SSF82602">
    <property type="entry name" value="Nuclease A inhibitor (NuiA)"/>
    <property type="match status" value="1"/>
</dbReference>
<dbReference type="Pfam" id="PF07924">
    <property type="entry name" value="NuiA"/>
    <property type="match status" value="1"/>
</dbReference>
<comment type="caution">
    <text evidence="1">The sequence shown here is derived from an EMBL/GenBank/DDBJ whole genome shotgun (WGS) entry which is preliminary data.</text>
</comment>
<name>A0A8K2A6N1_9CYAN</name>
<organism evidence="1 2">
    <name type="scientific">Petrachloros mirabilis ULC683</name>
    <dbReference type="NCBI Taxonomy" id="2781853"/>
    <lineage>
        <taxon>Bacteria</taxon>
        <taxon>Bacillati</taxon>
        <taxon>Cyanobacteriota</taxon>
        <taxon>Cyanophyceae</taxon>
        <taxon>Synechococcales</taxon>
        <taxon>Petrachlorosaceae</taxon>
        <taxon>Petrachloros</taxon>
        <taxon>Petrachloros mirabilis</taxon>
    </lineage>
</organism>
<reference evidence="1" key="1">
    <citation type="submission" date="2019-12" db="EMBL/GenBank/DDBJ databases">
        <title>High-Quality draft genome sequences of three cyanobacteria isolated from the limestone walls of the Old Cathedral of Coimbra.</title>
        <authorList>
            <person name="Tiago I."/>
            <person name="Soares F."/>
            <person name="Portugal A."/>
        </authorList>
    </citation>
    <scope>NUCLEOTIDE SEQUENCE [LARGE SCALE GENOMIC DNA]</scope>
    <source>
        <strain evidence="1">C</strain>
    </source>
</reference>
<evidence type="ECO:0000313" key="1">
    <source>
        <dbReference type="EMBL" id="NCJ05365.1"/>
    </source>
</evidence>